<keyword evidence="1" id="KW-0812">Transmembrane</keyword>
<feature type="transmembrane region" description="Helical" evidence="1">
    <location>
        <begin position="59"/>
        <end position="79"/>
    </location>
</feature>
<dbReference type="RefSeq" id="WP_150031856.1">
    <property type="nucleotide sequence ID" value="NZ_VWSH01000001.1"/>
</dbReference>
<name>A0A5M6CPU5_9BACT</name>
<dbReference type="EMBL" id="VWSH01000001">
    <property type="protein sequence ID" value="KAA5537281.1"/>
    <property type="molecule type" value="Genomic_DNA"/>
</dbReference>
<reference evidence="2 3" key="1">
    <citation type="submission" date="2019-09" db="EMBL/GenBank/DDBJ databases">
        <title>Genome sequence and assembly of Taibaiella sp.</title>
        <authorList>
            <person name="Chhetri G."/>
        </authorList>
    </citation>
    <scope>NUCLEOTIDE SEQUENCE [LARGE SCALE GENOMIC DNA]</scope>
    <source>
        <strain evidence="2 3">KVB11</strain>
    </source>
</reference>
<keyword evidence="1" id="KW-0472">Membrane</keyword>
<gene>
    <name evidence="2" type="ORF">F0919_06310</name>
</gene>
<accession>A0A5M6CPU5</accession>
<dbReference type="AlphaFoldDB" id="A0A5M6CPU5"/>
<feature type="transmembrane region" description="Helical" evidence="1">
    <location>
        <begin position="99"/>
        <end position="119"/>
    </location>
</feature>
<feature type="transmembrane region" description="Helical" evidence="1">
    <location>
        <begin position="33"/>
        <end position="52"/>
    </location>
</feature>
<dbReference type="InterPro" id="IPR021257">
    <property type="entry name" value="DUF2809"/>
</dbReference>
<comment type="caution">
    <text evidence="2">The sequence shown here is derived from an EMBL/GenBank/DDBJ whole genome shotgun (WGS) entry which is preliminary data.</text>
</comment>
<protein>
    <submittedName>
        <fullName evidence="2">DUF2809 domain-containing protein</fullName>
    </submittedName>
</protein>
<organism evidence="2 3">
    <name type="scientific">Taibaiella lutea</name>
    <dbReference type="NCBI Taxonomy" id="2608001"/>
    <lineage>
        <taxon>Bacteria</taxon>
        <taxon>Pseudomonadati</taxon>
        <taxon>Bacteroidota</taxon>
        <taxon>Chitinophagia</taxon>
        <taxon>Chitinophagales</taxon>
        <taxon>Chitinophagaceae</taxon>
        <taxon>Taibaiella</taxon>
    </lineage>
</organism>
<feature type="transmembrane region" description="Helical" evidence="1">
    <location>
        <begin position="7"/>
        <end position="27"/>
    </location>
</feature>
<evidence type="ECO:0000313" key="2">
    <source>
        <dbReference type="EMBL" id="KAA5537281.1"/>
    </source>
</evidence>
<proteinExistence type="predicted"/>
<evidence type="ECO:0000256" key="1">
    <source>
        <dbReference type="SAM" id="Phobius"/>
    </source>
</evidence>
<keyword evidence="3" id="KW-1185">Reference proteome</keyword>
<dbReference type="Pfam" id="PF10990">
    <property type="entry name" value="DUF2809"/>
    <property type="match status" value="1"/>
</dbReference>
<keyword evidence="1" id="KW-1133">Transmembrane helix</keyword>
<dbReference type="Proteomes" id="UP000323632">
    <property type="component" value="Unassembled WGS sequence"/>
</dbReference>
<evidence type="ECO:0000313" key="3">
    <source>
        <dbReference type="Proteomes" id="UP000323632"/>
    </source>
</evidence>
<sequence>MLRFHKGYFLLAAVIFITEVCIAVFLHDRIVRPYIGDVLVVVLIYCFVRTFFNFSKAAVAIGVLLFAFMVEFAQAFLLVNKLGLGHSRIARIILGTSFSWTDMLTYIAGIAIVSGVEYYRERKKFQP</sequence>